<feature type="transmembrane region" description="Helical" evidence="1">
    <location>
        <begin position="96"/>
        <end position="114"/>
    </location>
</feature>
<evidence type="ECO:0000256" key="1">
    <source>
        <dbReference type="SAM" id="Phobius"/>
    </source>
</evidence>
<reference evidence="2 3" key="1">
    <citation type="submission" date="2019-03" db="EMBL/GenBank/DDBJ databases">
        <title>Primorskyibacter sp. SS33 isolated from sediments.</title>
        <authorList>
            <person name="Xunke S."/>
        </authorList>
    </citation>
    <scope>NUCLEOTIDE SEQUENCE [LARGE SCALE GENOMIC DNA]</scope>
    <source>
        <strain evidence="2 3">SS33</strain>
    </source>
</reference>
<feature type="transmembrane region" description="Helical" evidence="1">
    <location>
        <begin position="65"/>
        <end position="84"/>
    </location>
</feature>
<dbReference type="RefSeq" id="WP_133397399.1">
    <property type="nucleotide sequence ID" value="NZ_SNAA01000014.1"/>
</dbReference>
<comment type="caution">
    <text evidence="2">The sequence shown here is derived from an EMBL/GenBank/DDBJ whole genome shotgun (WGS) entry which is preliminary data.</text>
</comment>
<feature type="transmembrane region" description="Helical" evidence="1">
    <location>
        <begin position="32"/>
        <end position="53"/>
    </location>
</feature>
<sequence>MKRFTITALGYLAANGIGLLLAALLLPGFVIAPLGFVVAVLLFTVVQAVAGPAVTSLARNNMPELLGGIALVTIFLGLFVTASLLPTMQIGGISNWLAATLLIWIGSLAAAMFLRRHFARTAPATRTAKG</sequence>
<dbReference type="EMBL" id="SNAA01000014">
    <property type="protein sequence ID" value="TDL78080.1"/>
    <property type="molecule type" value="Genomic_DNA"/>
</dbReference>
<dbReference type="OrthoDB" id="7867530at2"/>
<keyword evidence="1" id="KW-0472">Membrane</keyword>
<proteinExistence type="predicted"/>
<gene>
    <name evidence="2" type="ORF">E2L08_12330</name>
</gene>
<protein>
    <submittedName>
        <fullName evidence="2">Uncharacterized protein</fullName>
    </submittedName>
</protein>
<accession>A0A4R6A3B7</accession>
<name>A0A4R6A3B7_9RHOB</name>
<keyword evidence="1" id="KW-0812">Transmembrane</keyword>
<organism evidence="2 3">
    <name type="scientific">Palleronia sediminis</name>
    <dbReference type="NCBI Taxonomy" id="2547833"/>
    <lineage>
        <taxon>Bacteria</taxon>
        <taxon>Pseudomonadati</taxon>
        <taxon>Pseudomonadota</taxon>
        <taxon>Alphaproteobacteria</taxon>
        <taxon>Rhodobacterales</taxon>
        <taxon>Roseobacteraceae</taxon>
        <taxon>Palleronia</taxon>
    </lineage>
</organism>
<evidence type="ECO:0000313" key="2">
    <source>
        <dbReference type="EMBL" id="TDL78080.1"/>
    </source>
</evidence>
<keyword evidence="1" id="KW-1133">Transmembrane helix</keyword>
<dbReference type="Proteomes" id="UP000295701">
    <property type="component" value="Unassembled WGS sequence"/>
</dbReference>
<keyword evidence="3" id="KW-1185">Reference proteome</keyword>
<evidence type="ECO:0000313" key="3">
    <source>
        <dbReference type="Proteomes" id="UP000295701"/>
    </source>
</evidence>
<dbReference type="AlphaFoldDB" id="A0A4R6A3B7"/>